<evidence type="ECO:0000313" key="7">
    <source>
        <dbReference type="Proteomes" id="UP000799444"/>
    </source>
</evidence>
<sequence length="62" mass="7314">RRSRAQFSLESIEVLETWLKQHVDDPYPTKHQKETMAKQAGLTVKQVNNWFSNSRKRKLSSV</sequence>
<feature type="non-terminal residue" evidence="6">
    <location>
        <position position="1"/>
    </location>
</feature>
<dbReference type="InterPro" id="IPR008422">
    <property type="entry name" value="KN_HD"/>
</dbReference>
<name>A0A9P4V235_9PLEO</name>
<keyword evidence="7" id="KW-1185">Reference proteome</keyword>
<feature type="domain" description="Homeobox" evidence="5">
    <location>
        <begin position="1"/>
        <end position="61"/>
    </location>
</feature>
<evidence type="ECO:0000256" key="2">
    <source>
        <dbReference type="ARBA" id="ARBA00023155"/>
    </source>
</evidence>
<gene>
    <name evidence="6" type="ORF">EJ04DRAFT_395903</name>
</gene>
<dbReference type="GO" id="GO:0005634">
    <property type="term" value="C:nucleus"/>
    <property type="evidence" value="ECO:0007669"/>
    <property type="project" value="UniProtKB-SubCell"/>
</dbReference>
<evidence type="ECO:0000259" key="5">
    <source>
        <dbReference type="PROSITE" id="PS50071"/>
    </source>
</evidence>
<dbReference type="PROSITE" id="PS50071">
    <property type="entry name" value="HOMEOBOX_2"/>
    <property type="match status" value="1"/>
</dbReference>
<dbReference type="SMART" id="SM00389">
    <property type="entry name" value="HOX"/>
    <property type="match status" value="1"/>
</dbReference>
<feature type="non-terminal residue" evidence="6">
    <location>
        <position position="62"/>
    </location>
</feature>
<evidence type="ECO:0000256" key="4">
    <source>
        <dbReference type="PROSITE-ProRule" id="PRU00108"/>
    </source>
</evidence>
<keyword evidence="1 4" id="KW-0238">DNA-binding</keyword>
<reference evidence="6" key="1">
    <citation type="journal article" date="2020" name="Stud. Mycol.">
        <title>101 Dothideomycetes genomes: a test case for predicting lifestyles and emergence of pathogens.</title>
        <authorList>
            <person name="Haridas S."/>
            <person name="Albert R."/>
            <person name="Binder M."/>
            <person name="Bloem J."/>
            <person name="Labutti K."/>
            <person name="Salamov A."/>
            <person name="Andreopoulos B."/>
            <person name="Baker S."/>
            <person name="Barry K."/>
            <person name="Bills G."/>
            <person name="Bluhm B."/>
            <person name="Cannon C."/>
            <person name="Castanera R."/>
            <person name="Culley D."/>
            <person name="Daum C."/>
            <person name="Ezra D."/>
            <person name="Gonzalez J."/>
            <person name="Henrissat B."/>
            <person name="Kuo A."/>
            <person name="Liang C."/>
            <person name="Lipzen A."/>
            <person name="Lutzoni F."/>
            <person name="Magnuson J."/>
            <person name="Mondo S."/>
            <person name="Nolan M."/>
            <person name="Ohm R."/>
            <person name="Pangilinan J."/>
            <person name="Park H.-J."/>
            <person name="Ramirez L."/>
            <person name="Alfaro M."/>
            <person name="Sun H."/>
            <person name="Tritt A."/>
            <person name="Yoshinaga Y."/>
            <person name="Zwiers L.-H."/>
            <person name="Turgeon B."/>
            <person name="Goodwin S."/>
            <person name="Spatafora J."/>
            <person name="Crous P."/>
            <person name="Grigoriev I."/>
        </authorList>
    </citation>
    <scope>NUCLEOTIDE SEQUENCE</scope>
    <source>
        <strain evidence="6">CBS 125425</strain>
    </source>
</reference>
<proteinExistence type="predicted"/>
<accession>A0A9P4V235</accession>
<dbReference type="InterPro" id="IPR050224">
    <property type="entry name" value="TALE_homeobox"/>
</dbReference>
<evidence type="ECO:0000256" key="1">
    <source>
        <dbReference type="ARBA" id="ARBA00023125"/>
    </source>
</evidence>
<comment type="subcellular location">
    <subcellularLocation>
        <location evidence="4">Nucleus</location>
    </subcellularLocation>
</comment>
<feature type="DNA-binding region" description="Homeobox" evidence="4">
    <location>
        <begin position="3"/>
        <end position="62"/>
    </location>
</feature>
<comment type="caution">
    <text evidence="6">The sequence shown here is derived from an EMBL/GenBank/DDBJ whole genome shotgun (WGS) entry which is preliminary data.</text>
</comment>
<dbReference type="Gene3D" id="1.10.10.60">
    <property type="entry name" value="Homeodomain-like"/>
    <property type="match status" value="1"/>
</dbReference>
<dbReference type="OrthoDB" id="10056939at2759"/>
<dbReference type="EMBL" id="ML996138">
    <property type="protein sequence ID" value="KAF2735194.1"/>
    <property type="molecule type" value="Genomic_DNA"/>
</dbReference>
<dbReference type="Pfam" id="PF05920">
    <property type="entry name" value="Homeobox_KN"/>
    <property type="match status" value="1"/>
</dbReference>
<dbReference type="Proteomes" id="UP000799444">
    <property type="component" value="Unassembled WGS sequence"/>
</dbReference>
<dbReference type="AlphaFoldDB" id="A0A9P4V235"/>
<dbReference type="InterPro" id="IPR001356">
    <property type="entry name" value="HD"/>
</dbReference>
<dbReference type="GO" id="GO:0006355">
    <property type="term" value="P:regulation of DNA-templated transcription"/>
    <property type="evidence" value="ECO:0007669"/>
    <property type="project" value="InterPro"/>
</dbReference>
<dbReference type="InterPro" id="IPR009057">
    <property type="entry name" value="Homeodomain-like_sf"/>
</dbReference>
<dbReference type="CDD" id="cd00086">
    <property type="entry name" value="homeodomain"/>
    <property type="match status" value="1"/>
</dbReference>
<dbReference type="GO" id="GO:0003677">
    <property type="term" value="F:DNA binding"/>
    <property type="evidence" value="ECO:0007669"/>
    <property type="project" value="UniProtKB-UniRule"/>
</dbReference>
<keyword evidence="3 4" id="KW-0539">Nucleus</keyword>
<organism evidence="6 7">
    <name type="scientific">Polyplosphaeria fusca</name>
    <dbReference type="NCBI Taxonomy" id="682080"/>
    <lineage>
        <taxon>Eukaryota</taxon>
        <taxon>Fungi</taxon>
        <taxon>Dikarya</taxon>
        <taxon>Ascomycota</taxon>
        <taxon>Pezizomycotina</taxon>
        <taxon>Dothideomycetes</taxon>
        <taxon>Pleosporomycetidae</taxon>
        <taxon>Pleosporales</taxon>
        <taxon>Tetraplosphaeriaceae</taxon>
        <taxon>Polyplosphaeria</taxon>
    </lineage>
</organism>
<dbReference type="PANTHER" id="PTHR11850">
    <property type="entry name" value="HOMEOBOX PROTEIN TRANSCRIPTION FACTORS"/>
    <property type="match status" value="1"/>
</dbReference>
<evidence type="ECO:0000313" key="6">
    <source>
        <dbReference type="EMBL" id="KAF2735194.1"/>
    </source>
</evidence>
<keyword evidence="2 4" id="KW-0371">Homeobox</keyword>
<protein>
    <recommendedName>
        <fullName evidence="5">Homeobox domain-containing protein</fullName>
    </recommendedName>
</protein>
<dbReference type="SUPFAM" id="SSF46689">
    <property type="entry name" value="Homeodomain-like"/>
    <property type="match status" value="1"/>
</dbReference>
<evidence type="ECO:0000256" key="3">
    <source>
        <dbReference type="ARBA" id="ARBA00023242"/>
    </source>
</evidence>